<dbReference type="InterPro" id="IPR003593">
    <property type="entry name" value="AAA+_ATPase"/>
</dbReference>
<accession>A0A9P6YMM5</accession>
<evidence type="ECO:0000256" key="3">
    <source>
        <dbReference type="ARBA" id="ARBA00020631"/>
    </source>
</evidence>
<dbReference type="GO" id="GO:0097352">
    <property type="term" value="P:autophagosome maturation"/>
    <property type="evidence" value="ECO:0007669"/>
    <property type="project" value="TreeGrafter"/>
</dbReference>
<dbReference type="Pfam" id="PF17862">
    <property type="entry name" value="AAA_lid_3"/>
    <property type="match status" value="2"/>
</dbReference>
<dbReference type="GO" id="GO:0016592">
    <property type="term" value="C:mediator complex"/>
    <property type="evidence" value="ECO:0007669"/>
    <property type="project" value="InterPro"/>
</dbReference>
<dbReference type="InterPro" id="IPR027417">
    <property type="entry name" value="P-loop_NTPase"/>
</dbReference>
<dbReference type="SUPFAM" id="SSF52540">
    <property type="entry name" value="P-loop containing nucleoside triphosphate hydrolases"/>
    <property type="match status" value="2"/>
</dbReference>
<dbReference type="Gene3D" id="1.10.8.60">
    <property type="match status" value="2"/>
</dbReference>
<dbReference type="GO" id="GO:0016887">
    <property type="term" value="F:ATP hydrolysis activity"/>
    <property type="evidence" value="ECO:0007669"/>
    <property type="project" value="InterPro"/>
</dbReference>
<dbReference type="FunFam" id="3.40.50.300:FF:001440">
    <property type="entry name" value="ATPase, AAA family protein"/>
    <property type="match status" value="1"/>
</dbReference>
<protein>
    <recommendedName>
        <fullName evidence="3">Mediator of RNA polymerase II transcription subunit 7</fullName>
    </recommendedName>
    <alternativeName>
        <fullName evidence="9">Mediator complex subunit 7</fullName>
    </alternativeName>
</protein>
<comment type="subcellular location">
    <subcellularLocation>
        <location evidence="1">Nucleus</location>
    </subcellularLocation>
</comment>
<gene>
    <name evidence="11" type="ORF">G6F51_001169</name>
</gene>
<dbReference type="Pfam" id="PF00004">
    <property type="entry name" value="AAA"/>
    <property type="match status" value="2"/>
</dbReference>
<dbReference type="Gene3D" id="3.40.50.300">
    <property type="entry name" value="P-loop containing nucleotide triphosphate hydrolases"/>
    <property type="match status" value="2"/>
</dbReference>
<evidence type="ECO:0000256" key="7">
    <source>
        <dbReference type="ARBA" id="ARBA00023163"/>
    </source>
</evidence>
<dbReference type="Gene3D" id="6.10.140.1520">
    <property type="match status" value="1"/>
</dbReference>
<dbReference type="Pfam" id="PF05983">
    <property type="entry name" value="Med7"/>
    <property type="match status" value="1"/>
</dbReference>
<dbReference type="FunFam" id="1.10.8.60:FF:000038">
    <property type="entry name" value="spermatogenesis-associated protein 5-like protein 1"/>
    <property type="match status" value="1"/>
</dbReference>
<dbReference type="InterPro" id="IPR044888">
    <property type="entry name" value="Mediatior_Med7_sf"/>
</dbReference>
<dbReference type="InterPro" id="IPR050168">
    <property type="entry name" value="AAA_ATPase_domain"/>
</dbReference>
<name>A0A9P6YMM5_RHIOR</name>
<keyword evidence="7" id="KW-0804">Transcription</keyword>
<evidence type="ECO:0000256" key="5">
    <source>
        <dbReference type="ARBA" id="ARBA00022840"/>
    </source>
</evidence>
<feature type="domain" description="AAA+ ATPase" evidence="10">
    <location>
        <begin position="625"/>
        <end position="766"/>
    </location>
</feature>
<dbReference type="GO" id="GO:0030970">
    <property type="term" value="P:retrograde protein transport, ER to cytosol"/>
    <property type="evidence" value="ECO:0007669"/>
    <property type="project" value="TreeGrafter"/>
</dbReference>
<dbReference type="SUPFAM" id="SSF140718">
    <property type="entry name" value="Mediator hinge subcomplex-like"/>
    <property type="match status" value="1"/>
</dbReference>
<dbReference type="InterPro" id="IPR003959">
    <property type="entry name" value="ATPase_AAA_core"/>
</dbReference>
<reference evidence="11" key="1">
    <citation type="journal article" date="2020" name="Microb. Genom.">
        <title>Genetic diversity of clinical and environmental Mucorales isolates obtained from an investigation of mucormycosis cases among solid organ transplant recipients.</title>
        <authorList>
            <person name="Nguyen M.H."/>
            <person name="Kaul D."/>
            <person name="Muto C."/>
            <person name="Cheng S.J."/>
            <person name="Richter R.A."/>
            <person name="Bruno V.M."/>
            <person name="Liu G."/>
            <person name="Beyhan S."/>
            <person name="Sundermann A.J."/>
            <person name="Mounaud S."/>
            <person name="Pasculle A.W."/>
            <person name="Nierman W.C."/>
            <person name="Driscoll E."/>
            <person name="Cumbie R."/>
            <person name="Clancy C.J."/>
            <person name="Dupont C.L."/>
        </authorList>
    </citation>
    <scope>NUCLEOTIDE SEQUENCE</scope>
    <source>
        <strain evidence="11">GL16</strain>
    </source>
</reference>
<dbReference type="Gene3D" id="6.10.140.200">
    <property type="match status" value="1"/>
</dbReference>
<keyword evidence="6" id="KW-0805">Transcription regulation</keyword>
<dbReference type="InterPro" id="IPR009244">
    <property type="entry name" value="Mediatior_Med7"/>
</dbReference>
<feature type="domain" description="AAA+ ATPase" evidence="10">
    <location>
        <begin position="359"/>
        <end position="499"/>
    </location>
</feature>
<dbReference type="PANTHER" id="PTHR23077:SF194">
    <property type="entry name" value="ATPASE FAMILY GENE 2 PROTEIN HOMOLOG B"/>
    <property type="match status" value="1"/>
</dbReference>
<evidence type="ECO:0000256" key="6">
    <source>
        <dbReference type="ARBA" id="ARBA00023015"/>
    </source>
</evidence>
<dbReference type="GO" id="GO:0005829">
    <property type="term" value="C:cytosol"/>
    <property type="evidence" value="ECO:0007669"/>
    <property type="project" value="TreeGrafter"/>
</dbReference>
<dbReference type="InterPro" id="IPR041569">
    <property type="entry name" value="AAA_lid_3"/>
</dbReference>
<evidence type="ECO:0000256" key="4">
    <source>
        <dbReference type="ARBA" id="ARBA00022741"/>
    </source>
</evidence>
<dbReference type="GO" id="GO:0003712">
    <property type="term" value="F:transcription coregulator activity"/>
    <property type="evidence" value="ECO:0007669"/>
    <property type="project" value="InterPro"/>
</dbReference>
<dbReference type="GO" id="GO:0005524">
    <property type="term" value="F:ATP binding"/>
    <property type="evidence" value="ECO:0007669"/>
    <property type="project" value="UniProtKB-KW"/>
</dbReference>
<evidence type="ECO:0000256" key="9">
    <source>
        <dbReference type="ARBA" id="ARBA00031258"/>
    </source>
</evidence>
<dbReference type="AlphaFoldDB" id="A0A9P6YMM5"/>
<dbReference type="Proteomes" id="UP000717996">
    <property type="component" value="Unassembled WGS sequence"/>
</dbReference>
<dbReference type="SMART" id="SM00382">
    <property type="entry name" value="AAA"/>
    <property type="match status" value="2"/>
</dbReference>
<dbReference type="OrthoDB" id="5421at2759"/>
<evidence type="ECO:0000313" key="12">
    <source>
        <dbReference type="Proteomes" id="UP000717996"/>
    </source>
</evidence>
<evidence type="ECO:0000256" key="2">
    <source>
        <dbReference type="ARBA" id="ARBA00009994"/>
    </source>
</evidence>
<comment type="caution">
    <text evidence="11">The sequence shown here is derived from an EMBL/GenBank/DDBJ whole genome shotgun (WGS) entry which is preliminary data.</text>
</comment>
<evidence type="ECO:0000313" key="11">
    <source>
        <dbReference type="EMBL" id="KAG1552519.1"/>
    </source>
</evidence>
<keyword evidence="5" id="KW-0067">ATP-binding</keyword>
<keyword evidence="4" id="KW-0547">Nucleotide-binding</keyword>
<dbReference type="FunFam" id="3.40.50.300:FF:000061">
    <property type="entry name" value="ATPase family, AAA domain-containing 2"/>
    <property type="match status" value="1"/>
</dbReference>
<dbReference type="GO" id="GO:0031593">
    <property type="term" value="F:polyubiquitin modification-dependent protein binding"/>
    <property type="evidence" value="ECO:0007669"/>
    <property type="project" value="TreeGrafter"/>
</dbReference>
<dbReference type="EMBL" id="JAANIT010000083">
    <property type="protein sequence ID" value="KAG1552519.1"/>
    <property type="molecule type" value="Genomic_DNA"/>
</dbReference>
<comment type="similarity">
    <text evidence="2">Belongs to the Mediator complex subunit 7 family.</text>
</comment>
<sequence>MTEQTTRSAWPDPPNYYKRYTDENLRLLKEAKETQEFPMDPITSPSIPEFYIQSLEPPAAPTSEYTVFDQKWQIEDQLPTLNELGVKQLFKDGEIDRVQELKRLNRILITQFLQLLDTLVKDPEEFGKYIENISTTFINMHHILNAYRPHQARETLRLLMEDQIAKKRQQTQEIRDLWPAKIPDNHIFADSFISINLSTKQVPRIVPIHKPSTAIKVSLRTELSKLTEEEQLSYFGFIFDKAPERQKISYIKNLLDGLVIKAGCTLSRASTPKISIYVESIYPDNIHVIMSKATCITLTDKADESVSRLENSFGQMSIESPEKIMSTSSSLQKAYDALFEVVCYPFLYKDWIETLGIECPKGILLYGPPGVGKTFLVSSMAKRCHAKMFVIQGPEVYGPFLGESEERLRTKFLEAQNYSAKENVPVILFIDEIDALTPKRDNSQSHENRLVAQLLTLMDGIKSRGRLVIVGATNRPNSIDPALRRPGRFDREISMEPPSAEDRYSLFESQIKSMPLDKNFDLRTLANMTNGYVAADINATCREAAMLAVQRASKNLQEEVLVNMNDFVSACASVGPSMQRGFQVQVEKMNWDDVGGLKEVKKKLKQAIEWPLLYKESFARLGLKAPRGILLYGPPGCSKTSLVKVIAASTNIAFLSINGAQLYSPFVGDSEKVVRTTFQKARSSAPAIIFLDETEAIVGKRNMGNGGSSGDSVQERVLSTLLNEMDGVESADSVLVVGATNRPDMLDAALMRPGRFDQIIYVPPPDEEARLEILKIHTKNMPLGPDVDLIYISKQTEYYTGADLQNVCREAAMEALRGQKEAVNVNMIHFNSSLSTIPPSLNEELIEEYSRNPHLSE</sequence>
<keyword evidence="8" id="KW-0539">Nucleus</keyword>
<organism evidence="11 12">
    <name type="scientific">Rhizopus oryzae</name>
    <name type="common">Mucormycosis agent</name>
    <name type="synonym">Rhizopus arrhizus var. delemar</name>
    <dbReference type="NCBI Taxonomy" id="64495"/>
    <lineage>
        <taxon>Eukaryota</taxon>
        <taxon>Fungi</taxon>
        <taxon>Fungi incertae sedis</taxon>
        <taxon>Mucoromycota</taxon>
        <taxon>Mucoromycotina</taxon>
        <taxon>Mucoromycetes</taxon>
        <taxon>Mucorales</taxon>
        <taxon>Mucorineae</taxon>
        <taxon>Rhizopodaceae</taxon>
        <taxon>Rhizopus</taxon>
    </lineage>
</organism>
<evidence type="ECO:0000256" key="1">
    <source>
        <dbReference type="ARBA" id="ARBA00004123"/>
    </source>
</evidence>
<dbReference type="GO" id="GO:0006357">
    <property type="term" value="P:regulation of transcription by RNA polymerase II"/>
    <property type="evidence" value="ECO:0007669"/>
    <property type="project" value="InterPro"/>
</dbReference>
<dbReference type="PROSITE" id="PS00674">
    <property type="entry name" value="AAA"/>
    <property type="match status" value="2"/>
</dbReference>
<evidence type="ECO:0000256" key="8">
    <source>
        <dbReference type="ARBA" id="ARBA00023242"/>
    </source>
</evidence>
<dbReference type="CDD" id="cd19511">
    <property type="entry name" value="RecA-like_CDC48_r2-like"/>
    <property type="match status" value="1"/>
</dbReference>
<evidence type="ECO:0000259" key="10">
    <source>
        <dbReference type="SMART" id="SM00382"/>
    </source>
</evidence>
<dbReference type="InterPro" id="IPR037212">
    <property type="entry name" value="Med7/Med21-like"/>
</dbReference>
<dbReference type="GO" id="GO:0051228">
    <property type="term" value="P:mitotic spindle disassembly"/>
    <property type="evidence" value="ECO:0007669"/>
    <property type="project" value="TreeGrafter"/>
</dbReference>
<proteinExistence type="inferred from homology"/>
<dbReference type="GO" id="GO:0034098">
    <property type="term" value="C:VCP-NPL4-UFD1 AAA ATPase complex"/>
    <property type="evidence" value="ECO:0007669"/>
    <property type="project" value="TreeGrafter"/>
</dbReference>
<dbReference type="InterPro" id="IPR003960">
    <property type="entry name" value="ATPase_AAA_CS"/>
</dbReference>
<dbReference type="PANTHER" id="PTHR23077">
    <property type="entry name" value="AAA-FAMILY ATPASE"/>
    <property type="match status" value="1"/>
</dbReference>